<gene>
    <name evidence="6" type="ORF">Spa11_19440</name>
</gene>
<dbReference type="Gene3D" id="2.40.30.170">
    <property type="match status" value="1"/>
</dbReference>
<dbReference type="PANTHER" id="PTHR32347:SF23">
    <property type="entry name" value="BLL5650 PROTEIN"/>
    <property type="match status" value="1"/>
</dbReference>
<evidence type="ECO:0000256" key="3">
    <source>
        <dbReference type="SAM" id="Coils"/>
    </source>
</evidence>
<evidence type="ECO:0000256" key="2">
    <source>
        <dbReference type="ARBA" id="ARBA00023054"/>
    </source>
</evidence>
<feature type="coiled-coil region" evidence="3">
    <location>
        <begin position="224"/>
        <end position="296"/>
    </location>
</feature>
<reference evidence="6 7" key="1">
    <citation type="submission" date="2019-02" db="EMBL/GenBank/DDBJ databases">
        <title>Deep-cultivation of Planctomycetes and their phenomic and genomic characterization uncovers novel biology.</title>
        <authorList>
            <person name="Wiegand S."/>
            <person name="Jogler M."/>
            <person name="Boedeker C."/>
            <person name="Pinto D."/>
            <person name="Vollmers J."/>
            <person name="Rivas-Marin E."/>
            <person name="Kohn T."/>
            <person name="Peeters S.H."/>
            <person name="Heuer A."/>
            <person name="Rast P."/>
            <person name="Oberbeckmann S."/>
            <person name="Bunk B."/>
            <person name="Jeske O."/>
            <person name="Meyerdierks A."/>
            <person name="Storesund J.E."/>
            <person name="Kallscheuer N."/>
            <person name="Luecker S."/>
            <person name="Lage O.M."/>
            <person name="Pohl T."/>
            <person name="Merkel B.J."/>
            <person name="Hornburger P."/>
            <person name="Mueller R.-W."/>
            <person name="Bruemmer F."/>
            <person name="Labrenz M."/>
            <person name="Spormann A.M."/>
            <person name="Op den Camp H."/>
            <person name="Overmann J."/>
            <person name="Amann R."/>
            <person name="Jetten M.S.M."/>
            <person name="Mascher T."/>
            <person name="Medema M.H."/>
            <person name="Devos D.P."/>
            <person name="Kaster A.-K."/>
            <person name="Ovreas L."/>
            <person name="Rohde M."/>
            <person name="Galperin M.Y."/>
            <person name="Jogler C."/>
        </authorList>
    </citation>
    <scope>NUCLEOTIDE SEQUENCE [LARGE SCALE GENOMIC DNA]</scope>
    <source>
        <strain evidence="6 7">Spa11</strain>
    </source>
</reference>
<organism evidence="6 7">
    <name type="scientific">Botrimarina mediterranea</name>
    <dbReference type="NCBI Taxonomy" id="2528022"/>
    <lineage>
        <taxon>Bacteria</taxon>
        <taxon>Pseudomonadati</taxon>
        <taxon>Planctomycetota</taxon>
        <taxon>Planctomycetia</taxon>
        <taxon>Pirellulales</taxon>
        <taxon>Lacipirellulaceae</taxon>
        <taxon>Botrimarina</taxon>
    </lineage>
</organism>
<dbReference type="EMBL" id="CP036349">
    <property type="protein sequence ID" value="QDV73745.1"/>
    <property type="molecule type" value="Genomic_DNA"/>
</dbReference>
<keyword evidence="5" id="KW-0812">Transmembrane</keyword>
<evidence type="ECO:0000256" key="1">
    <source>
        <dbReference type="ARBA" id="ARBA00004196"/>
    </source>
</evidence>
<accession>A0A518K7H8</accession>
<dbReference type="SUPFAM" id="SSF111369">
    <property type="entry name" value="HlyD-like secretion proteins"/>
    <property type="match status" value="1"/>
</dbReference>
<evidence type="ECO:0000256" key="4">
    <source>
        <dbReference type="SAM" id="MobiDB-lite"/>
    </source>
</evidence>
<dbReference type="GO" id="GO:0030313">
    <property type="term" value="C:cell envelope"/>
    <property type="evidence" value="ECO:0007669"/>
    <property type="project" value="UniProtKB-SubCell"/>
</dbReference>
<comment type="subcellular location">
    <subcellularLocation>
        <location evidence="1">Cell envelope</location>
    </subcellularLocation>
</comment>
<feature type="transmembrane region" description="Helical" evidence="5">
    <location>
        <begin position="36"/>
        <end position="54"/>
    </location>
</feature>
<keyword evidence="5" id="KW-0472">Membrane</keyword>
<evidence type="ECO:0000313" key="6">
    <source>
        <dbReference type="EMBL" id="QDV73745.1"/>
    </source>
</evidence>
<dbReference type="AlphaFoldDB" id="A0A518K7H8"/>
<feature type="compositionally biased region" description="Basic and acidic residues" evidence="4">
    <location>
        <begin position="507"/>
        <end position="517"/>
    </location>
</feature>
<dbReference type="Gene3D" id="2.40.50.100">
    <property type="match status" value="1"/>
</dbReference>
<dbReference type="Gene3D" id="1.10.287.470">
    <property type="entry name" value="Helix hairpin bin"/>
    <property type="match status" value="1"/>
</dbReference>
<feature type="region of interest" description="Disordered" evidence="4">
    <location>
        <begin position="506"/>
        <end position="543"/>
    </location>
</feature>
<proteinExistence type="predicted"/>
<keyword evidence="2 3" id="KW-0175">Coiled coil</keyword>
<protein>
    <submittedName>
        <fullName evidence="6">Multidrug resistance protein MdtN</fullName>
    </submittedName>
</protein>
<sequence>MSEQSSQLDLSQLAVDRSGAANKSGIRIKRSWFTKYVLPLGILTGFVGLFGWAARDSFLPAQSITITPVVVSRAEVKQEGTPLFQAAGWIEPRPTPVMASALAAGVIEELFVIEGQHVKQGEPVARLIDADAKLALAQARAAHALQEAEVSRAEATLAAARTNFARPTESQATLAEAGARLHETEVAISNLPYAIETARSRLQLATENERRKELAGQAISGRVLREARAELAAAKNTLAELVAREPKLEAQARSLREKRDALGEQLRLLTNETRAVAEAKANLAGAMARLDQTRLRVEVAELTMARMIVRSPIDGCVLSLDARPGQWLSGIGSAQGTSAVAGLYDPQSLQVRVDVRLEDVPQVLIGQPAQIETAALGAPIEGEVVSVTTFADIQKNTLQVKVAIKDPPAVIKPEMLGKVTFLAPPSPVMEGEPSESPLKLFVPQSLVSTGEGSANVWVVDLTAGVAKRKAVEVGHGATEDGLVEVTSGLLPTDKLIVAGRESVAEGSRVRVSGEDKSLAGGAWNSQSTRPAPLTAQAAVSEVN</sequence>
<dbReference type="RefSeq" id="WP_145111281.1">
    <property type="nucleotide sequence ID" value="NZ_CP036349.1"/>
</dbReference>
<dbReference type="InterPro" id="IPR050465">
    <property type="entry name" value="UPF0194_transport"/>
</dbReference>
<dbReference type="Gene3D" id="2.40.420.20">
    <property type="match status" value="1"/>
</dbReference>
<name>A0A518K7H8_9BACT</name>
<keyword evidence="7" id="KW-1185">Reference proteome</keyword>
<evidence type="ECO:0000256" key="5">
    <source>
        <dbReference type="SAM" id="Phobius"/>
    </source>
</evidence>
<dbReference type="KEGG" id="bmei:Spa11_19440"/>
<dbReference type="PANTHER" id="PTHR32347">
    <property type="entry name" value="EFFLUX SYSTEM COMPONENT YKNX-RELATED"/>
    <property type="match status" value="1"/>
</dbReference>
<evidence type="ECO:0000313" key="7">
    <source>
        <dbReference type="Proteomes" id="UP000316426"/>
    </source>
</evidence>
<keyword evidence="5" id="KW-1133">Transmembrane helix</keyword>
<dbReference type="Proteomes" id="UP000316426">
    <property type="component" value="Chromosome"/>
</dbReference>